<dbReference type="PROSITE" id="PS50931">
    <property type="entry name" value="HTH_LYSR"/>
    <property type="match status" value="1"/>
</dbReference>
<dbReference type="InterPro" id="IPR000847">
    <property type="entry name" value="LysR_HTH_N"/>
</dbReference>
<dbReference type="SUPFAM" id="SSF46785">
    <property type="entry name" value="Winged helix' DNA-binding domain"/>
    <property type="match status" value="1"/>
</dbReference>
<sequence>MDVTALRSFSEVCRRGSISSAAQALGYTQSALSRQIASLETRLRAPLLCRHARGVRPTPAGAALLDHATAILAQFDRAEREVAAVARYGTAAARIRVGAVPSASAALLPRALTAFTAERPAVRVEFTEDVTPRLLPRLLDGELDVAVLSDYPPGLPAREGLRATHLLDDELLCALPRGHRLADADGGPLDLAELAEETWVEDYAGSASVLATACARAGFTPRIDIQCGGWLGKQAFVAAGFGVLLAPALLLPALRPDLAIRRLSEPPYRSVYAVLQQRHAAPPDASAAFVEALARSVPAEAEVT</sequence>
<dbReference type="InterPro" id="IPR036388">
    <property type="entry name" value="WH-like_DNA-bd_sf"/>
</dbReference>
<keyword evidence="3" id="KW-0238">DNA-binding</keyword>
<gene>
    <name evidence="6" type="ORF">GCM10009801_34660</name>
</gene>
<evidence type="ECO:0000256" key="2">
    <source>
        <dbReference type="ARBA" id="ARBA00023015"/>
    </source>
</evidence>
<evidence type="ECO:0000256" key="3">
    <source>
        <dbReference type="ARBA" id="ARBA00023125"/>
    </source>
</evidence>
<keyword evidence="2" id="KW-0805">Transcription regulation</keyword>
<evidence type="ECO:0000313" key="7">
    <source>
        <dbReference type="Proteomes" id="UP001500016"/>
    </source>
</evidence>
<evidence type="ECO:0000256" key="4">
    <source>
        <dbReference type="ARBA" id="ARBA00023163"/>
    </source>
</evidence>
<dbReference type="PANTHER" id="PTHR30346:SF29">
    <property type="entry name" value="LYSR SUBSTRATE-BINDING"/>
    <property type="match status" value="1"/>
</dbReference>
<dbReference type="RefSeq" id="WP_344528989.1">
    <property type="nucleotide sequence ID" value="NZ_BAAAPE010000008.1"/>
</dbReference>
<proteinExistence type="inferred from homology"/>
<organism evidence="6 7">
    <name type="scientific">Streptomyces albiaxialis</name>
    <dbReference type="NCBI Taxonomy" id="329523"/>
    <lineage>
        <taxon>Bacteria</taxon>
        <taxon>Bacillati</taxon>
        <taxon>Actinomycetota</taxon>
        <taxon>Actinomycetes</taxon>
        <taxon>Kitasatosporales</taxon>
        <taxon>Streptomycetaceae</taxon>
        <taxon>Streptomyces</taxon>
    </lineage>
</organism>
<comment type="similarity">
    <text evidence="1">Belongs to the LysR transcriptional regulatory family.</text>
</comment>
<evidence type="ECO:0000313" key="6">
    <source>
        <dbReference type="EMBL" id="GAA2078057.1"/>
    </source>
</evidence>
<accession>A0ABN2W1B4</accession>
<comment type="caution">
    <text evidence="6">The sequence shown here is derived from an EMBL/GenBank/DDBJ whole genome shotgun (WGS) entry which is preliminary data.</text>
</comment>
<name>A0ABN2W1B4_9ACTN</name>
<dbReference type="Pfam" id="PF00126">
    <property type="entry name" value="HTH_1"/>
    <property type="match status" value="1"/>
</dbReference>
<dbReference type="CDD" id="cd08423">
    <property type="entry name" value="PBP2_LTTR_like_6"/>
    <property type="match status" value="1"/>
</dbReference>
<dbReference type="PRINTS" id="PR00039">
    <property type="entry name" value="HTHLYSR"/>
</dbReference>
<protein>
    <submittedName>
        <fullName evidence="6">LysR family transcriptional regulator</fullName>
    </submittedName>
</protein>
<dbReference type="Gene3D" id="3.40.190.10">
    <property type="entry name" value="Periplasmic binding protein-like II"/>
    <property type="match status" value="2"/>
</dbReference>
<dbReference type="PANTHER" id="PTHR30346">
    <property type="entry name" value="TRANSCRIPTIONAL DUAL REGULATOR HCAR-RELATED"/>
    <property type="match status" value="1"/>
</dbReference>
<dbReference type="InterPro" id="IPR036390">
    <property type="entry name" value="WH_DNA-bd_sf"/>
</dbReference>
<dbReference type="Pfam" id="PF03466">
    <property type="entry name" value="LysR_substrate"/>
    <property type="match status" value="1"/>
</dbReference>
<keyword evidence="4" id="KW-0804">Transcription</keyword>
<reference evidence="6 7" key="1">
    <citation type="journal article" date="2019" name="Int. J. Syst. Evol. Microbiol.">
        <title>The Global Catalogue of Microorganisms (GCM) 10K type strain sequencing project: providing services to taxonomists for standard genome sequencing and annotation.</title>
        <authorList>
            <consortium name="The Broad Institute Genomics Platform"/>
            <consortium name="The Broad Institute Genome Sequencing Center for Infectious Disease"/>
            <person name="Wu L."/>
            <person name="Ma J."/>
        </authorList>
    </citation>
    <scope>NUCLEOTIDE SEQUENCE [LARGE SCALE GENOMIC DNA]</scope>
    <source>
        <strain evidence="6 7">JCM 15478</strain>
    </source>
</reference>
<dbReference type="InterPro" id="IPR005119">
    <property type="entry name" value="LysR_subst-bd"/>
</dbReference>
<dbReference type="Proteomes" id="UP001500016">
    <property type="component" value="Unassembled WGS sequence"/>
</dbReference>
<keyword evidence="7" id="KW-1185">Reference proteome</keyword>
<dbReference type="EMBL" id="BAAAPE010000008">
    <property type="protein sequence ID" value="GAA2078057.1"/>
    <property type="molecule type" value="Genomic_DNA"/>
</dbReference>
<dbReference type="SUPFAM" id="SSF53850">
    <property type="entry name" value="Periplasmic binding protein-like II"/>
    <property type="match status" value="1"/>
</dbReference>
<evidence type="ECO:0000256" key="1">
    <source>
        <dbReference type="ARBA" id="ARBA00009437"/>
    </source>
</evidence>
<evidence type="ECO:0000259" key="5">
    <source>
        <dbReference type="PROSITE" id="PS50931"/>
    </source>
</evidence>
<feature type="domain" description="HTH lysR-type" evidence="5">
    <location>
        <begin position="1"/>
        <end position="58"/>
    </location>
</feature>
<dbReference type="Gene3D" id="1.10.10.10">
    <property type="entry name" value="Winged helix-like DNA-binding domain superfamily/Winged helix DNA-binding domain"/>
    <property type="match status" value="1"/>
</dbReference>